<evidence type="ECO:0000259" key="7">
    <source>
        <dbReference type="Pfam" id="PF09335"/>
    </source>
</evidence>
<evidence type="ECO:0000256" key="2">
    <source>
        <dbReference type="ARBA" id="ARBA00022475"/>
    </source>
</evidence>
<feature type="transmembrane region" description="Helical" evidence="6">
    <location>
        <begin position="227"/>
        <end position="245"/>
    </location>
</feature>
<comment type="caution">
    <text evidence="8">The sequence shown here is derived from an EMBL/GenBank/DDBJ whole genome shotgun (WGS) entry which is preliminary data.</text>
</comment>
<name>A0A399R5Z4_9PROT</name>
<dbReference type="EMBL" id="QWFX01000016">
    <property type="protein sequence ID" value="RIJ26758.1"/>
    <property type="molecule type" value="Genomic_DNA"/>
</dbReference>
<dbReference type="GO" id="GO:0005886">
    <property type="term" value="C:plasma membrane"/>
    <property type="evidence" value="ECO:0007669"/>
    <property type="project" value="UniProtKB-SubCell"/>
</dbReference>
<comment type="subcellular location">
    <subcellularLocation>
        <location evidence="1 6">Cell membrane</location>
        <topology evidence="1 6">Multi-pass membrane protein</topology>
    </subcellularLocation>
</comment>
<evidence type="ECO:0000256" key="4">
    <source>
        <dbReference type="ARBA" id="ARBA00022989"/>
    </source>
</evidence>
<accession>A0A399R5Z4</accession>
<keyword evidence="4 6" id="KW-1133">Transmembrane helix</keyword>
<dbReference type="OrthoDB" id="9779114at2"/>
<organism evidence="8 9">
    <name type="scientific">Henriciella mobilis</name>
    <dbReference type="NCBI Taxonomy" id="2305467"/>
    <lineage>
        <taxon>Bacteria</taxon>
        <taxon>Pseudomonadati</taxon>
        <taxon>Pseudomonadota</taxon>
        <taxon>Alphaproteobacteria</taxon>
        <taxon>Hyphomonadales</taxon>
        <taxon>Hyphomonadaceae</taxon>
        <taxon>Henriciella</taxon>
    </lineage>
</organism>
<dbReference type="InterPro" id="IPR015414">
    <property type="entry name" value="TMEM64"/>
</dbReference>
<feature type="transmembrane region" description="Helical" evidence="6">
    <location>
        <begin position="102"/>
        <end position="128"/>
    </location>
</feature>
<dbReference type="AlphaFoldDB" id="A0A399R5Z4"/>
<keyword evidence="2 6" id="KW-1003">Cell membrane</keyword>
<evidence type="ECO:0000313" key="9">
    <source>
        <dbReference type="Proteomes" id="UP000266385"/>
    </source>
</evidence>
<proteinExistence type="inferred from homology"/>
<reference evidence="8 9" key="1">
    <citation type="submission" date="2018-08" db="EMBL/GenBank/DDBJ databases">
        <title>Henriciella mobilis sp. nov., isolated from seawater.</title>
        <authorList>
            <person name="Cheng H."/>
            <person name="Wu Y.-H."/>
            <person name="Xu X.-W."/>
            <person name="Guo L.-L."/>
        </authorList>
    </citation>
    <scope>NUCLEOTIDE SEQUENCE [LARGE SCALE GENOMIC DNA]</scope>
    <source>
        <strain evidence="8 9">JN25</strain>
    </source>
</reference>
<dbReference type="Proteomes" id="UP000266385">
    <property type="component" value="Unassembled WGS sequence"/>
</dbReference>
<keyword evidence="5 6" id="KW-0472">Membrane</keyword>
<evidence type="ECO:0000256" key="5">
    <source>
        <dbReference type="ARBA" id="ARBA00023136"/>
    </source>
</evidence>
<dbReference type="Pfam" id="PF09335">
    <property type="entry name" value="VTT_dom"/>
    <property type="match status" value="1"/>
</dbReference>
<feature type="transmembrane region" description="Helical" evidence="6">
    <location>
        <begin position="187"/>
        <end position="207"/>
    </location>
</feature>
<dbReference type="PANTHER" id="PTHR12677:SF59">
    <property type="entry name" value="GOLGI APPARATUS MEMBRANE PROTEIN TVP38-RELATED"/>
    <property type="match status" value="1"/>
</dbReference>
<dbReference type="InterPro" id="IPR032816">
    <property type="entry name" value="VTT_dom"/>
</dbReference>
<evidence type="ECO:0000313" key="8">
    <source>
        <dbReference type="EMBL" id="RIJ26758.1"/>
    </source>
</evidence>
<sequence>MPSETNNSESADVTTQADKKPSTSIWIRLWPVYVIALGLVAAWQFGLFSYLSIDTLREQNETLQAFVADNLIIAVLAYILIYAAATVFMLPGALWITISGGLLFGLIGGSAVTVAGATLGASTLFFAARTSIGAAFRERAGRFVKRMEAGFRENAISYMFALRLMPVVPFPVANIAPALLGARYRDYAVTTALGIIPGVVAYTWIGASLGATFDAGETENLFDVVKNFFPALLALGVVALLPVAYKKIAGRKAARLEEAAQ</sequence>
<evidence type="ECO:0000256" key="1">
    <source>
        <dbReference type="ARBA" id="ARBA00004651"/>
    </source>
</evidence>
<protein>
    <recommendedName>
        <fullName evidence="6">TVP38/TMEM64 family membrane protein</fullName>
    </recommendedName>
</protein>
<dbReference type="PANTHER" id="PTHR12677">
    <property type="entry name" value="GOLGI APPARATUS MEMBRANE PROTEIN TVP38-RELATED"/>
    <property type="match status" value="1"/>
</dbReference>
<feature type="domain" description="VTT" evidence="7">
    <location>
        <begin position="95"/>
        <end position="207"/>
    </location>
</feature>
<feature type="transmembrane region" description="Helical" evidence="6">
    <location>
        <begin position="29"/>
        <end position="51"/>
    </location>
</feature>
<dbReference type="RefSeq" id="WP_119377651.1">
    <property type="nucleotide sequence ID" value="NZ_QWFX01000016.1"/>
</dbReference>
<keyword evidence="3 6" id="KW-0812">Transmembrane</keyword>
<evidence type="ECO:0000256" key="3">
    <source>
        <dbReference type="ARBA" id="ARBA00022692"/>
    </source>
</evidence>
<keyword evidence="9" id="KW-1185">Reference proteome</keyword>
<evidence type="ECO:0000256" key="6">
    <source>
        <dbReference type="RuleBase" id="RU366058"/>
    </source>
</evidence>
<comment type="similarity">
    <text evidence="6">Belongs to the TVP38/TMEM64 family.</text>
</comment>
<feature type="transmembrane region" description="Helical" evidence="6">
    <location>
        <begin position="71"/>
        <end position="90"/>
    </location>
</feature>
<gene>
    <name evidence="8" type="ORF">D1223_17595</name>
</gene>